<reference evidence="2" key="3">
    <citation type="submission" date="2015-06" db="UniProtKB">
        <authorList>
            <consortium name="EnsemblMetazoa"/>
        </authorList>
    </citation>
    <scope>IDENTIFICATION</scope>
</reference>
<dbReference type="eggNOG" id="ENOG502SEC4">
    <property type="taxonomic scope" value="Eukaryota"/>
</dbReference>
<dbReference type="OrthoDB" id="6283401at2759"/>
<dbReference type="GO" id="GO:0005737">
    <property type="term" value="C:cytoplasm"/>
    <property type="evidence" value="ECO:0000318"/>
    <property type="project" value="GO_Central"/>
</dbReference>
<dbReference type="GeneID" id="20199189"/>
<name>T1ERI9_HELRO</name>
<protein>
    <submittedName>
        <fullName evidence="1 2">Uncharacterized protein</fullName>
    </submittedName>
</protein>
<reference evidence="1 3" key="2">
    <citation type="journal article" date="2013" name="Nature">
        <title>Insights into bilaterian evolution from three spiralian genomes.</title>
        <authorList>
            <person name="Simakov O."/>
            <person name="Marletaz F."/>
            <person name="Cho S.J."/>
            <person name="Edsinger-Gonzales E."/>
            <person name="Havlak P."/>
            <person name="Hellsten U."/>
            <person name="Kuo D.H."/>
            <person name="Larsson T."/>
            <person name="Lv J."/>
            <person name="Arendt D."/>
            <person name="Savage R."/>
            <person name="Osoegawa K."/>
            <person name="de Jong P."/>
            <person name="Grimwood J."/>
            <person name="Chapman J.A."/>
            <person name="Shapiro H."/>
            <person name="Aerts A."/>
            <person name="Otillar R.P."/>
            <person name="Terry A.Y."/>
            <person name="Boore J.L."/>
            <person name="Grigoriev I.V."/>
            <person name="Lindberg D.R."/>
            <person name="Seaver E.C."/>
            <person name="Weisblat D.A."/>
            <person name="Putnam N.H."/>
            <person name="Rokhsar D.S."/>
        </authorList>
    </citation>
    <scope>NUCLEOTIDE SEQUENCE</scope>
</reference>
<reference evidence="3" key="1">
    <citation type="submission" date="2012-12" db="EMBL/GenBank/DDBJ databases">
        <authorList>
            <person name="Hellsten U."/>
            <person name="Grimwood J."/>
            <person name="Chapman J.A."/>
            <person name="Shapiro H."/>
            <person name="Aerts A."/>
            <person name="Otillar R.P."/>
            <person name="Terry A.Y."/>
            <person name="Boore J.L."/>
            <person name="Simakov O."/>
            <person name="Marletaz F."/>
            <person name="Cho S.-J."/>
            <person name="Edsinger-Gonzales E."/>
            <person name="Havlak P."/>
            <person name="Kuo D.-H."/>
            <person name="Larsson T."/>
            <person name="Lv J."/>
            <person name="Arendt D."/>
            <person name="Savage R."/>
            <person name="Osoegawa K."/>
            <person name="de Jong P."/>
            <person name="Lindberg D.R."/>
            <person name="Seaver E.C."/>
            <person name="Weisblat D.A."/>
            <person name="Putnam N.H."/>
            <person name="Grigoriev I.V."/>
            <person name="Rokhsar D.S."/>
        </authorList>
    </citation>
    <scope>NUCLEOTIDE SEQUENCE</scope>
</reference>
<dbReference type="GO" id="GO:0006915">
    <property type="term" value="P:apoptotic process"/>
    <property type="evidence" value="ECO:0000318"/>
    <property type="project" value="GO_Central"/>
</dbReference>
<keyword evidence="3" id="KW-1185">Reference proteome</keyword>
<dbReference type="EMBL" id="AMQM01000828">
    <property type="status" value="NOT_ANNOTATED_CDS"/>
    <property type="molecule type" value="Genomic_DNA"/>
</dbReference>
<organism evidence="2 3">
    <name type="scientific">Helobdella robusta</name>
    <name type="common">Californian leech</name>
    <dbReference type="NCBI Taxonomy" id="6412"/>
    <lineage>
        <taxon>Eukaryota</taxon>
        <taxon>Metazoa</taxon>
        <taxon>Spiralia</taxon>
        <taxon>Lophotrochozoa</taxon>
        <taxon>Annelida</taxon>
        <taxon>Clitellata</taxon>
        <taxon>Hirudinea</taxon>
        <taxon>Rhynchobdellida</taxon>
        <taxon>Glossiphoniidae</taxon>
        <taxon>Helobdella</taxon>
    </lineage>
</organism>
<dbReference type="Proteomes" id="UP000015101">
    <property type="component" value="Unassembled WGS sequence"/>
</dbReference>
<proteinExistence type="predicted"/>
<evidence type="ECO:0000313" key="1">
    <source>
        <dbReference type="EMBL" id="ESO02237.1"/>
    </source>
</evidence>
<dbReference type="InParanoid" id="T1ERI9"/>
<dbReference type="CTD" id="20199189"/>
<dbReference type="GO" id="GO:0004197">
    <property type="term" value="F:cysteine-type endopeptidase activity"/>
    <property type="evidence" value="ECO:0000318"/>
    <property type="project" value="GO_Central"/>
</dbReference>
<dbReference type="RefSeq" id="XP_009019645.1">
    <property type="nucleotide sequence ID" value="XM_009021397.1"/>
</dbReference>
<dbReference type="EMBL" id="KB096742">
    <property type="protein sequence ID" value="ESO02237.1"/>
    <property type="molecule type" value="Genomic_DNA"/>
</dbReference>
<dbReference type="KEGG" id="hro:HELRODRAFT_161481"/>
<accession>T1ERI9</accession>
<evidence type="ECO:0000313" key="2">
    <source>
        <dbReference type="EnsemblMetazoa" id="HelroP161481"/>
    </source>
</evidence>
<dbReference type="Pfam" id="PF20706">
    <property type="entry name" value="GT4-conflict"/>
    <property type="match status" value="1"/>
</dbReference>
<dbReference type="AlphaFoldDB" id="T1ERI9"/>
<sequence>MSQDLKSESKKSMDIFEAKAVKDVPDKPDMEPLGTKLPNAIQFHTKRMIRLQKPEKPAKIDVELVEDEELIVRHYDDEHLIIAPEAADIVPVIKDSEEDQTRFYSKYKYLFGEDASKDKKRESAKLVGKFHILLLADSFELCNEGVAALNRCLAGQLKSTNAGTVTCSVFEPFDEIHKENIEAAERMDIKLISLAKACKEYSKPDDYPVNLYTDVVRHPEKYIEIFYSPEPTYKFDTYTHIIGHAPITHEYAVTLRNSLFRLSKLVMFFHVIPDDMNAFKSGLVDYESTLDIPTIERLIEIARMCHVVYSVSKKVFDYFTIIFRSKDVKDVNHRLYIPSAPKEVFDMTGNNHFYDKITFLTNGFLCNSSKTCAVRSGLDIAINSLTKLQQENITIANSNENVTLKLLISHLSTEAFEDSKGKLQRFGNTDLLQDQGKDSSDLGKLFHETNFFIGPKRCESYGFTALYSFCAGIPGLVPEDSITASIISEFEEGKEFIVPISKNPTMYKQNAIVWSKRLSNFIKNYESIKLKADALKMNLMRDERTRNTHDDFISFVLGGIKMKIRVVSLVPLDANEKDKTGLRLRFEELLVETMRACWRLKSHNLENCSNHEYVGSQITRGVVLPLGRLITEVFDKIEDYNRRVVAIDDTTKSLVIFCPTRIALRHLWAKCNVISKHFMSLLDEKTECNSLFNSFKIKSVETELIIEGDWVFLFTFQ</sequence>
<gene>
    <name evidence="2" type="primary">20199189</name>
    <name evidence="1" type="ORF">HELRODRAFT_161481</name>
</gene>
<dbReference type="EnsemblMetazoa" id="HelroT161481">
    <property type="protein sequence ID" value="HelroP161481"/>
    <property type="gene ID" value="HelroG161481"/>
</dbReference>
<evidence type="ECO:0000313" key="3">
    <source>
        <dbReference type="Proteomes" id="UP000015101"/>
    </source>
</evidence>
<dbReference type="GO" id="GO:0043525">
    <property type="term" value="P:positive regulation of neuron apoptotic process"/>
    <property type="evidence" value="ECO:0000318"/>
    <property type="project" value="GO_Central"/>
</dbReference>
<dbReference type="HOGENOM" id="CLU_470308_0_0_1"/>